<dbReference type="GO" id="GO:0015627">
    <property type="term" value="C:type II protein secretion system complex"/>
    <property type="evidence" value="ECO:0007669"/>
    <property type="project" value="InterPro"/>
</dbReference>
<dbReference type="Pfam" id="PF07963">
    <property type="entry name" value="N_methyl"/>
    <property type="match status" value="1"/>
</dbReference>
<organism evidence="3 4">
    <name type="scientific">Yoonia sediminilitoris</name>
    <dbReference type="NCBI Taxonomy" id="1286148"/>
    <lineage>
        <taxon>Bacteria</taxon>
        <taxon>Pseudomonadati</taxon>
        <taxon>Pseudomonadota</taxon>
        <taxon>Alphaproteobacteria</taxon>
        <taxon>Rhodobacterales</taxon>
        <taxon>Paracoccaceae</taxon>
        <taxon>Yoonia</taxon>
    </lineage>
</organism>
<accession>A0A2T6KLG0</accession>
<dbReference type="EMBL" id="QBUD01000002">
    <property type="protein sequence ID" value="PUB17049.1"/>
    <property type="molecule type" value="Genomic_DNA"/>
</dbReference>
<dbReference type="Proteomes" id="UP000244523">
    <property type="component" value="Unassembled WGS sequence"/>
</dbReference>
<feature type="transmembrane region" description="Helical" evidence="2">
    <location>
        <begin position="12"/>
        <end position="34"/>
    </location>
</feature>
<evidence type="ECO:0000313" key="4">
    <source>
        <dbReference type="Proteomes" id="UP000244523"/>
    </source>
</evidence>
<keyword evidence="2" id="KW-0812">Transmembrane</keyword>
<dbReference type="InterPro" id="IPR012902">
    <property type="entry name" value="N_methyl_site"/>
</dbReference>
<dbReference type="InterPro" id="IPR045584">
    <property type="entry name" value="Pilin-like"/>
</dbReference>
<dbReference type="PANTHER" id="PTHR30093">
    <property type="entry name" value="GENERAL SECRETION PATHWAY PROTEIN G"/>
    <property type="match status" value="1"/>
</dbReference>
<dbReference type="InterPro" id="IPR000983">
    <property type="entry name" value="Bac_GSPG_pilin"/>
</dbReference>
<evidence type="ECO:0000256" key="1">
    <source>
        <dbReference type="ARBA" id="ARBA00022481"/>
    </source>
</evidence>
<keyword evidence="1" id="KW-0488">Methylation</keyword>
<dbReference type="RefSeq" id="WP_108385231.1">
    <property type="nucleotide sequence ID" value="NZ_QBUD01000002.1"/>
</dbReference>
<dbReference type="NCBIfam" id="TIGR02532">
    <property type="entry name" value="IV_pilin_GFxxxE"/>
    <property type="match status" value="1"/>
</dbReference>
<dbReference type="AlphaFoldDB" id="A0A2T6KLG0"/>
<dbReference type="SUPFAM" id="SSF54523">
    <property type="entry name" value="Pili subunits"/>
    <property type="match status" value="1"/>
</dbReference>
<sequence length="159" mass="17837">MRCSRSKDRGATLAELLVVLVIIGVLAVVTVPIAETAVQREKEMALRETLRDVRTALDAFNADFRAEEISEAAASENGWPPTLEVLITGVEGTDGRTRRYLRSLPRNPFARQNRGLEEQWRVLGYTDPPDAEIWNGVDIYDIRPRTDKTALDGTQIADW</sequence>
<dbReference type="GO" id="GO:0015628">
    <property type="term" value="P:protein secretion by the type II secretion system"/>
    <property type="evidence" value="ECO:0007669"/>
    <property type="project" value="InterPro"/>
</dbReference>
<keyword evidence="2" id="KW-0472">Membrane</keyword>
<gene>
    <name evidence="3" type="ORF">C8N45_10259</name>
</gene>
<comment type="caution">
    <text evidence="3">The sequence shown here is derived from an EMBL/GenBank/DDBJ whole genome shotgun (WGS) entry which is preliminary data.</text>
</comment>
<protein>
    <submittedName>
        <fullName evidence="3">General secretion pathway protein G</fullName>
    </submittedName>
</protein>
<evidence type="ECO:0000313" key="3">
    <source>
        <dbReference type="EMBL" id="PUB17049.1"/>
    </source>
</evidence>
<dbReference type="Gene3D" id="3.30.700.10">
    <property type="entry name" value="Glycoprotein, Type 4 Pilin"/>
    <property type="match status" value="1"/>
</dbReference>
<evidence type="ECO:0000256" key="2">
    <source>
        <dbReference type="SAM" id="Phobius"/>
    </source>
</evidence>
<keyword evidence="2" id="KW-1133">Transmembrane helix</keyword>
<dbReference type="PANTHER" id="PTHR30093:SF47">
    <property type="entry name" value="TYPE IV PILUS NON-CORE MINOR PILIN PILE"/>
    <property type="match status" value="1"/>
</dbReference>
<dbReference type="PRINTS" id="PR00813">
    <property type="entry name" value="BCTERIALGSPG"/>
</dbReference>
<name>A0A2T6KLG0_9RHOB</name>
<dbReference type="OrthoDB" id="9790526at2"/>
<reference evidence="3 4" key="1">
    <citation type="submission" date="2018-04" db="EMBL/GenBank/DDBJ databases">
        <title>Genomic Encyclopedia of Archaeal and Bacterial Type Strains, Phase II (KMG-II): from individual species to whole genera.</title>
        <authorList>
            <person name="Goeker M."/>
        </authorList>
    </citation>
    <scope>NUCLEOTIDE SEQUENCE [LARGE SCALE GENOMIC DNA]</scope>
    <source>
        <strain evidence="3 4">DSM 29955</strain>
    </source>
</reference>
<keyword evidence="4" id="KW-1185">Reference proteome</keyword>
<proteinExistence type="predicted"/>